<comment type="caution">
    <text evidence="1">The sequence shown here is derived from an EMBL/GenBank/DDBJ whole genome shotgun (WGS) entry which is preliminary data.</text>
</comment>
<organism evidence="1 2">
    <name type="scientific">Deinococcus roseus</name>
    <dbReference type="NCBI Taxonomy" id="392414"/>
    <lineage>
        <taxon>Bacteria</taxon>
        <taxon>Thermotogati</taxon>
        <taxon>Deinococcota</taxon>
        <taxon>Deinococci</taxon>
        <taxon>Deinococcales</taxon>
        <taxon>Deinococcaceae</taxon>
        <taxon>Deinococcus</taxon>
    </lineage>
</organism>
<evidence type="ECO:0000313" key="1">
    <source>
        <dbReference type="EMBL" id="GGJ55174.1"/>
    </source>
</evidence>
<name>A0ABQ2DF79_9DEIO</name>
<sequence length="188" mass="21942">MINQALQKSTLDGSAMLIDVLYVDLMDLGHRCIQQNRRPGGFKPTNVTDQEWMFWVRYRSLVVGMEREQHLAVFLMQEMYFNRQRLGDMALNLLRKNIQDVIAHPDWKIYQTGEQLLQQVLAQHSHKGAGYRKIIPKLRTLLQHNLQLPLVHALEAEIRKSIRNGSQSLSMHRVSEVTLELYRTHISS</sequence>
<dbReference type="EMBL" id="BMOD01000032">
    <property type="protein sequence ID" value="GGJ55174.1"/>
    <property type="molecule type" value="Genomic_DNA"/>
</dbReference>
<keyword evidence="2" id="KW-1185">Reference proteome</keyword>
<protein>
    <submittedName>
        <fullName evidence="1">Uncharacterized protein</fullName>
    </submittedName>
</protein>
<proteinExistence type="predicted"/>
<dbReference type="Proteomes" id="UP000632222">
    <property type="component" value="Unassembled WGS sequence"/>
</dbReference>
<evidence type="ECO:0000313" key="2">
    <source>
        <dbReference type="Proteomes" id="UP000632222"/>
    </source>
</evidence>
<accession>A0ABQ2DF79</accession>
<reference evidence="2" key="1">
    <citation type="journal article" date="2019" name="Int. J. Syst. Evol. Microbiol.">
        <title>The Global Catalogue of Microorganisms (GCM) 10K type strain sequencing project: providing services to taxonomists for standard genome sequencing and annotation.</title>
        <authorList>
            <consortium name="The Broad Institute Genomics Platform"/>
            <consortium name="The Broad Institute Genome Sequencing Center for Infectious Disease"/>
            <person name="Wu L."/>
            <person name="Ma J."/>
        </authorList>
    </citation>
    <scope>NUCLEOTIDE SEQUENCE [LARGE SCALE GENOMIC DNA]</scope>
    <source>
        <strain evidence="2">JCM 14370</strain>
    </source>
</reference>
<gene>
    <name evidence="1" type="ORF">GCM10008938_46610</name>
</gene>